<feature type="domain" description="Integrase zinc-binding" evidence="1">
    <location>
        <begin position="1219"/>
        <end position="1261"/>
    </location>
</feature>
<evidence type="ECO:0000313" key="3">
    <source>
        <dbReference type="Proteomes" id="UP001460270"/>
    </source>
</evidence>
<dbReference type="InterPro" id="IPR041588">
    <property type="entry name" value="Integrase_H2C2"/>
</dbReference>
<sequence>MPPWSYPGLETLIASSYGIPKPALPIFESGRESDFALLKMALDNLMNSHPHLSEHYKYQVLLSQLKLPSALQLAKSYMYDSRPYTAALGALQDKYGQPRQLVQSELGAILNSPAIKSGDAEAFDTFALSVQSLVGMLRTLEGPIGYELRCGSHVDRLLSKMPPAHRDGFVEYCLCRGILQPGTDLTYTLPDLAAWLQMKAQAKRLASRATYLYNPAPSPAKREQHGPRHKDKSASVLLCSGEPANKPTTPQKSPYSKPTPFCPFCNNKEHYLNFCPDFKKLSTGEIKKWIQEGDRCCKCGRNHKATACTLKRPCKTCKEIHLTVLHDTIQELSQKVLMVSNQKSTVYIEKPRSPQRVLLKIVKVLLQHGGRTLETFAVLDDGSERSIILPQAVEQLQLPKHPETLHLRTVQQEVKELQGSSVSLHVSPIFKPSKQFCIENAFTSTSLSLSEHTYPVAALQRRYEHLKGLPLSPIHRAQPLLLIGSDMPHLLTPTQPVRAGPSGGPIAICTRLGWSLQGPSEIMPVSSNQSCLHIATESSYTELFKNVERLWHIDTLPYVSEKSVTRSKQDQQALTLLQTTSERVSVDNVPRYATPLLRRQPVTALCAPPDAVMPSLRSIERRLTKDPARAASYCKEMDKLVQAGYVAEVPAEEASKSTESWYVPHHMVHHNGKDRVVFNCSFSYNGQSLNDYLLPGPTLGPTMIGVLLRFRRHAILWRNMEKTSEPRIFEWQVLPFGTTCSPCCAVYALQQHVRDHEPPDSLLMKVVEHSFYVDNCLHSVSKVEDAKALIDDLRALLSKGGFEIRQWASNVPAVVAHLPSEAQSTSSELWLAEASDDLNEPTLGLTWDCLNDTLGYKHQPNGSSGATLRHVYSVLARLYDPLGYIVPFTTRCKVLIQDMWKANVGWDDQIQPADLRDKWLTWVEEIPALQHLKLPRPYAPSTADTATKHIHIFCDASERAYGSIKSCTQKQLSIPRLELSAALTGAQLARLLETELSITSEHITLWSDSTTVLYWIKSESCRYKVFVGTRVTEIQNLTDPSQWRYVDSRSNPADDITRGLTLQEMTVDHRWNQDPAELRKSAFVGTVSNTPQLQLPDPSQCSTWKQLLHETASSLHGAANADATPTCSAADFLQAEKLMLQRAQADCFPEEIRALKAGRSLPSDSRLTSLSPEYEEATGLLRVGGRLRHAKELELDTIHPVILDPRHPVTKLLIKDTDELLLHPGPERVLAELRRRFWIIRGREAIRKHQHSCLECQRWRAKPDVPKMADYPPARLRLHKPPFYSTGVDCLGPFQVKIGRRTEKDGDRLQVHDNSVSAP</sequence>
<protein>
    <recommendedName>
        <fullName evidence="1">Integrase zinc-binding domain-containing protein</fullName>
    </recommendedName>
</protein>
<evidence type="ECO:0000313" key="2">
    <source>
        <dbReference type="EMBL" id="KAK7877689.1"/>
    </source>
</evidence>
<proteinExistence type="predicted"/>
<dbReference type="PANTHER" id="PTHR47331">
    <property type="entry name" value="PHD-TYPE DOMAIN-CONTAINING PROTEIN"/>
    <property type="match status" value="1"/>
</dbReference>
<dbReference type="InterPro" id="IPR005312">
    <property type="entry name" value="DUF1759"/>
</dbReference>
<dbReference type="EMBL" id="JBBPFD010000677">
    <property type="protein sequence ID" value="KAK7877689.1"/>
    <property type="molecule type" value="Genomic_DNA"/>
</dbReference>
<comment type="caution">
    <text evidence="2">The sequence shown here is derived from an EMBL/GenBank/DDBJ whole genome shotgun (WGS) entry which is preliminary data.</text>
</comment>
<accession>A0AAW0MLR7</accession>
<dbReference type="SUPFAM" id="SSF56672">
    <property type="entry name" value="DNA/RNA polymerases"/>
    <property type="match status" value="1"/>
</dbReference>
<dbReference type="PANTHER" id="PTHR47331:SF5">
    <property type="entry name" value="RIBONUCLEASE H"/>
    <property type="match status" value="1"/>
</dbReference>
<organism evidence="2 3">
    <name type="scientific">Mugilogobius chulae</name>
    <name type="common">yellowstripe goby</name>
    <dbReference type="NCBI Taxonomy" id="88201"/>
    <lineage>
        <taxon>Eukaryota</taxon>
        <taxon>Metazoa</taxon>
        <taxon>Chordata</taxon>
        <taxon>Craniata</taxon>
        <taxon>Vertebrata</taxon>
        <taxon>Euteleostomi</taxon>
        <taxon>Actinopterygii</taxon>
        <taxon>Neopterygii</taxon>
        <taxon>Teleostei</taxon>
        <taxon>Neoteleostei</taxon>
        <taxon>Acanthomorphata</taxon>
        <taxon>Gobiaria</taxon>
        <taxon>Gobiiformes</taxon>
        <taxon>Gobioidei</taxon>
        <taxon>Gobiidae</taxon>
        <taxon>Gobionellinae</taxon>
        <taxon>Mugilogobius</taxon>
    </lineage>
</organism>
<gene>
    <name evidence="2" type="ORF">WMY93_031608</name>
</gene>
<dbReference type="Pfam" id="PF05380">
    <property type="entry name" value="Peptidase_A17"/>
    <property type="match status" value="2"/>
</dbReference>
<dbReference type="InterPro" id="IPR043502">
    <property type="entry name" value="DNA/RNA_pol_sf"/>
</dbReference>
<dbReference type="InterPro" id="IPR008042">
    <property type="entry name" value="Retrotrans_Pao"/>
</dbReference>
<dbReference type="Pfam" id="PF17921">
    <property type="entry name" value="Integrase_H2C2"/>
    <property type="match status" value="1"/>
</dbReference>
<name>A0AAW0MLR7_9GOBI</name>
<dbReference type="Proteomes" id="UP001460270">
    <property type="component" value="Unassembled WGS sequence"/>
</dbReference>
<reference evidence="3" key="1">
    <citation type="submission" date="2024-04" db="EMBL/GenBank/DDBJ databases">
        <title>Salinicola lusitanus LLJ914,a marine bacterium isolated from the Okinawa Trough.</title>
        <authorList>
            <person name="Li J."/>
        </authorList>
    </citation>
    <scope>NUCLEOTIDE SEQUENCE [LARGE SCALE GENOMIC DNA]</scope>
</reference>
<evidence type="ECO:0000259" key="1">
    <source>
        <dbReference type="Pfam" id="PF17921"/>
    </source>
</evidence>
<keyword evidence="3" id="KW-1185">Reference proteome</keyword>
<dbReference type="Pfam" id="PF03564">
    <property type="entry name" value="DUF1759"/>
    <property type="match status" value="1"/>
</dbReference>